<feature type="region of interest" description="Disordered" evidence="1">
    <location>
        <begin position="398"/>
        <end position="423"/>
    </location>
</feature>
<organism evidence="3 4">
    <name type="scientific">Botrytis byssoidea</name>
    <dbReference type="NCBI Taxonomy" id="139641"/>
    <lineage>
        <taxon>Eukaryota</taxon>
        <taxon>Fungi</taxon>
        <taxon>Dikarya</taxon>
        <taxon>Ascomycota</taxon>
        <taxon>Pezizomycotina</taxon>
        <taxon>Leotiomycetes</taxon>
        <taxon>Helotiales</taxon>
        <taxon>Sclerotiniaceae</taxon>
        <taxon>Botrytis</taxon>
    </lineage>
</organism>
<dbReference type="RefSeq" id="XP_038738327.1">
    <property type="nucleotide sequence ID" value="XM_038870966.1"/>
</dbReference>
<dbReference type="GeneID" id="62144045"/>
<accession>A0A9P5M6L8</accession>
<feature type="compositionally biased region" description="Low complexity" evidence="1">
    <location>
        <begin position="401"/>
        <end position="411"/>
    </location>
</feature>
<protein>
    <submittedName>
        <fullName evidence="3">Uncharacterized protein</fullName>
    </submittedName>
</protein>
<sequence>MPLWPLATTLDLIYCVCRTSWLFYYLFAAVCWGCVPLVCLFQFPGAGKMLRRQLRRVLLVKRFGLQFIEDRVGGFDIPGLEIDTEVDGLMVVRGMTLRVSAMSLVVHGVEVGLKMVVGEGEGEGEEEEKIEIGIVCEEVVVRLGRGIEVGDCFVSVKGGEGELSFKDAEDGIARKGADEKRKNEVWEVDSKMLRAVKGNEVVFENGTGNFNVSQNENRTVKPDMVDGYAPTDTDVKEGIKVIKTITPDDTEAANEQYNKTIEMIRSTNSIEICRQNVQHLVQSKIESNLHSTYPHETVNANSNNDIRAAICSQLHRQPSITHPPSRSIKVTTLQTLAPPHIRAILHRLPMLLRLLLNPLAHFHPVKISSLTATGSGKWIQEILSAKVFKNTNIYTPPSSPTSPIFSSTSASRRPSDPTEDDESAIPRIQQRINEWLLPANFVLQLGSITGLAQVPFLSTYDIRCSLSTSNILVYRTLPSAIALKQVVRLGGADATFAIPSFLLPHHEHILPARGGSRKVTSREEGNGDGKANQSAEEQRDGGSKDECVVRIAAHAQLPIVMDQELLDWVASVVKASKVGEVEKEKRWMDEEIHGFRDLVGVVKGGVRDAHKGMKKTLVSATVNDKWIAKMVGKVTKKLEEAKGDIGYAADIKVPLGPYRLGEEARERGEGDKILP</sequence>
<dbReference type="AlphaFoldDB" id="A0A9P5M6L8"/>
<feature type="region of interest" description="Disordered" evidence="1">
    <location>
        <begin position="513"/>
        <end position="543"/>
    </location>
</feature>
<name>A0A9P5M6L8_9HELO</name>
<feature type="transmembrane region" description="Helical" evidence="2">
    <location>
        <begin position="22"/>
        <end position="43"/>
    </location>
</feature>
<keyword evidence="2" id="KW-1133">Transmembrane helix</keyword>
<keyword evidence="2" id="KW-0472">Membrane</keyword>
<evidence type="ECO:0000256" key="1">
    <source>
        <dbReference type="SAM" id="MobiDB-lite"/>
    </source>
</evidence>
<keyword evidence="4" id="KW-1185">Reference proteome</keyword>
<comment type="caution">
    <text evidence="3">The sequence shown here is derived from an EMBL/GenBank/DDBJ whole genome shotgun (WGS) entry which is preliminary data.</text>
</comment>
<evidence type="ECO:0000313" key="4">
    <source>
        <dbReference type="Proteomes" id="UP000710849"/>
    </source>
</evidence>
<evidence type="ECO:0000256" key="2">
    <source>
        <dbReference type="SAM" id="Phobius"/>
    </source>
</evidence>
<reference evidence="3 4" key="1">
    <citation type="journal article" date="2020" name="Genome Biol. Evol.">
        <title>Comparative genomics of Sclerotiniaceae.</title>
        <authorList>
            <person name="Valero Jimenez C.A."/>
            <person name="Steentjes M."/>
            <person name="Scholten O.E."/>
            <person name="Van Kan J.A.L."/>
        </authorList>
    </citation>
    <scope>NUCLEOTIDE SEQUENCE [LARGE SCALE GENOMIC DNA]</scope>
    <source>
        <strain evidence="3 4">MUCL 94</strain>
    </source>
</reference>
<dbReference type="Proteomes" id="UP000710849">
    <property type="component" value="Unassembled WGS sequence"/>
</dbReference>
<keyword evidence="2" id="KW-0812">Transmembrane</keyword>
<gene>
    <name evidence="3" type="ORF">EAE97_000456</name>
</gene>
<dbReference type="EMBL" id="RCSW01000001">
    <property type="protein sequence ID" value="KAF7955197.1"/>
    <property type="molecule type" value="Genomic_DNA"/>
</dbReference>
<evidence type="ECO:0000313" key="3">
    <source>
        <dbReference type="EMBL" id="KAF7955197.1"/>
    </source>
</evidence>
<proteinExistence type="predicted"/>